<keyword evidence="3" id="KW-1185">Reference proteome</keyword>
<feature type="region of interest" description="Disordered" evidence="1">
    <location>
        <begin position="159"/>
        <end position="180"/>
    </location>
</feature>
<feature type="compositionally biased region" description="Basic and acidic residues" evidence="1">
    <location>
        <begin position="163"/>
        <end position="180"/>
    </location>
</feature>
<dbReference type="RefSeq" id="WP_215216501.1">
    <property type="nucleotide sequence ID" value="NZ_CP075587.1"/>
</dbReference>
<proteinExistence type="predicted"/>
<evidence type="ECO:0000313" key="3">
    <source>
        <dbReference type="Proteomes" id="UP000826014"/>
    </source>
</evidence>
<feature type="region of interest" description="Disordered" evidence="1">
    <location>
        <begin position="79"/>
        <end position="109"/>
    </location>
</feature>
<dbReference type="Proteomes" id="UP000826014">
    <property type="component" value="Chromosome"/>
</dbReference>
<dbReference type="EMBL" id="CP075587">
    <property type="protein sequence ID" value="QYF49245.1"/>
    <property type="molecule type" value="Genomic_DNA"/>
</dbReference>
<name>A0ABX8V1Y6_9BACT</name>
<organism evidence="2 3">
    <name type="scientific">Candidatus Rhabdochlamydia oedothoracis</name>
    <dbReference type="NCBI Taxonomy" id="2720720"/>
    <lineage>
        <taxon>Bacteria</taxon>
        <taxon>Pseudomonadati</taxon>
        <taxon>Chlamydiota</taxon>
        <taxon>Chlamydiia</taxon>
        <taxon>Parachlamydiales</taxon>
        <taxon>Candidatus Rhabdochlamydiaceae</taxon>
        <taxon>Candidatus Rhabdochlamydia</taxon>
    </lineage>
</organism>
<accession>A0ABX8V1Y6</accession>
<gene>
    <name evidence="2" type="ORF">RHABOEDO_001545</name>
</gene>
<evidence type="ECO:0000313" key="2">
    <source>
        <dbReference type="EMBL" id="QYF49245.1"/>
    </source>
</evidence>
<sequence length="180" mass="19763">MGISNISNNYPDNLGSPLQESGSLIGRVITKVYITTNYLISSIGSVTQSILSNFIYVGSLGRYTLDDLKGCFSIKGSLENSDNSSKTHEDLAQSKLNKHGSLGNDVPNKDLEEAKSKLKRCKSNVSVNSSILRKFRSPDASNPLYQELYEKVAETLTLSTHSKTPEKRLKAMEKSVNEQG</sequence>
<evidence type="ECO:0000256" key="1">
    <source>
        <dbReference type="SAM" id="MobiDB-lite"/>
    </source>
</evidence>
<protein>
    <submittedName>
        <fullName evidence="2">Uncharacterized protein</fullName>
    </submittedName>
</protein>
<reference evidence="2 3" key="1">
    <citation type="journal article" date="2022" name="bioRxiv">
        <title>Ecology and evolution of chlamydial symbionts of arthropods.</title>
        <authorList>
            <person name="Halter T."/>
            <person name="Koestlbacher S."/>
            <person name="Collingro A."/>
            <person name="Sixt B.S."/>
            <person name="Toenshoff E.R."/>
            <person name="Hendrickx F."/>
            <person name="Kostanjsek R."/>
            <person name="Horn M."/>
        </authorList>
    </citation>
    <scope>NUCLEOTIDE SEQUENCE [LARGE SCALE GENOMIC DNA]</scope>
    <source>
        <strain evidence="2">W744xW776</strain>
    </source>
</reference>